<feature type="domain" description="Trypsin-co-occurring" evidence="1">
    <location>
        <begin position="11"/>
        <end position="107"/>
    </location>
</feature>
<dbReference type="Proteomes" id="UP000326678">
    <property type="component" value="Chromosome Gxm2"/>
</dbReference>
<protein>
    <recommendedName>
        <fullName evidence="1">Trypsin-co-occurring domain-containing protein</fullName>
    </recommendedName>
</protein>
<dbReference type="Pfam" id="PF19493">
    <property type="entry name" value="Trypco1"/>
    <property type="match status" value="1"/>
</dbReference>
<dbReference type="RefSeq" id="WP_152592317.1">
    <property type="nucleotide sequence ID" value="NZ_CP045227.1"/>
</dbReference>
<organism evidence="2 3">
    <name type="scientific">Nostoc sphaeroides CCNUC1</name>
    <dbReference type="NCBI Taxonomy" id="2653204"/>
    <lineage>
        <taxon>Bacteria</taxon>
        <taxon>Bacillati</taxon>
        <taxon>Cyanobacteriota</taxon>
        <taxon>Cyanophyceae</taxon>
        <taxon>Nostocales</taxon>
        <taxon>Nostocaceae</taxon>
        <taxon>Nostoc</taxon>
    </lineage>
</organism>
<reference evidence="2 3" key="1">
    <citation type="submission" date="2019-10" db="EMBL/GenBank/DDBJ databases">
        <title>Genomic and transcriptomic insights into the perfect genentic adaptation of a filamentous nitrogen-fixing cyanobacterium to rice fields.</title>
        <authorList>
            <person name="Chen Z."/>
        </authorList>
    </citation>
    <scope>NUCLEOTIDE SEQUENCE [LARGE SCALE GENOMIC DNA]</scope>
    <source>
        <strain evidence="2">CCNUC1</strain>
    </source>
</reference>
<proteinExistence type="predicted"/>
<evidence type="ECO:0000313" key="2">
    <source>
        <dbReference type="EMBL" id="QFS52114.1"/>
    </source>
</evidence>
<dbReference type="KEGG" id="nsh:GXM_09608"/>
<gene>
    <name evidence="2" type="ORF">GXM_09608</name>
</gene>
<dbReference type="AlphaFoldDB" id="A0A5P8WHE9"/>
<keyword evidence="3" id="KW-1185">Reference proteome</keyword>
<evidence type="ECO:0000259" key="1">
    <source>
        <dbReference type="Pfam" id="PF19493"/>
    </source>
</evidence>
<sequence>MENLKSTKLIELKDGLYVEVEVPKEQATQISGGLADRVDKTIDTIKPVLIKLCHPVSEALQEIKNLQLPVKESEASVELNLSFTAEGNVYITKFQSNSSLKITLKFKP</sequence>
<accession>A0A5P8WHE9</accession>
<evidence type="ECO:0000313" key="3">
    <source>
        <dbReference type="Proteomes" id="UP000326678"/>
    </source>
</evidence>
<name>A0A5P8WHE9_9NOSO</name>
<dbReference type="EMBL" id="CP045227">
    <property type="protein sequence ID" value="QFS52114.1"/>
    <property type="molecule type" value="Genomic_DNA"/>
</dbReference>
<dbReference type="NCBIfam" id="NF041216">
    <property type="entry name" value="CU044_2847_fam"/>
    <property type="match status" value="1"/>
</dbReference>
<dbReference type="InterPro" id="IPR045794">
    <property type="entry name" value="Trypco1"/>
</dbReference>